<dbReference type="SUPFAM" id="SSF52540">
    <property type="entry name" value="P-loop containing nucleoside triphosphate hydrolases"/>
    <property type="match status" value="1"/>
</dbReference>
<evidence type="ECO:0008006" key="8">
    <source>
        <dbReference type="Google" id="ProtNLM"/>
    </source>
</evidence>
<dbReference type="InterPro" id="IPR002182">
    <property type="entry name" value="NB-ARC"/>
</dbReference>
<dbReference type="GO" id="GO:0006952">
    <property type="term" value="P:defense response"/>
    <property type="evidence" value="ECO:0007669"/>
    <property type="project" value="UniProtKB-KW"/>
</dbReference>
<dbReference type="InterPro" id="IPR041118">
    <property type="entry name" value="Rx_N"/>
</dbReference>
<dbReference type="PANTHER" id="PTHR19338">
    <property type="entry name" value="TRANSLOCASE OF INNER MITOCHONDRIAL MEMBRANE 13 HOMOLOG"/>
    <property type="match status" value="1"/>
</dbReference>
<feature type="domain" description="Disease resistance N-terminal" evidence="5">
    <location>
        <begin position="11"/>
        <end position="95"/>
    </location>
</feature>
<evidence type="ECO:0000256" key="3">
    <source>
        <dbReference type="ARBA" id="ARBA00022821"/>
    </source>
</evidence>
<dbReference type="EMBL" id="JAAGAX010000010">
    <property type="protein sequence ID" value="KAF2300258.1"/>
    <property type="molecule type" value="Genomic_DNA"/>
</dbReference>
<dbReference type="Proteomes" id="UP000467840">
    <property type="component" value="Chromosome 4"/>
</dbReference>
<gene>
    <name evidence="6" type="ORF">GH714_011098</name>
</gene>
<organism evidence="6 7">
    <name type="scientific">Hevea brasiliensis</name>
    <name type="common">Para rubber tree</name>
    <name type="synonym">Siphonia brasiliensis</name>
    <dbReference type="NCBI Taxonomy" id="3981"/>
    <lineage>
        <taxon>Eukaryota</taxon>
        <taxon>Viridiplantae</taxon>
        <taxon>Streptophyta</taxon>
        <taxon>Embryophyta</taxon>
        <taxon>Tracheophyta</taxon>
        <taxon>Spermatophyta</taxon>
        <taxon>Magnoliopsida</taxon>
        <taxon>eudicotyledons</taxon>
        <taxon>Gunneridae</taxon>
        <taxon>Pentapetalae</taxon>
        <taxon>rosids</taxon>
        <taxon>fabids</taxon>
        <taxon>Malpighiales</taxon>
        <taxon>Euphorbiaceae</taxon>
        <taxon>Crotonoideae</taxon>
        <taxon>Micrandreae</taxon>
        <taxon>Hevea</taxon>
    </lineage>
</organism>
<dbReference type="Pfam" id="PF18052">
    <property type="entry name" value="Rx_N"/>
    <property type="match status" value="1"/>
</dbReference>
<dbReference type="Gene3D" id="1.20.5.4130">
    <property type="match status" value="1"/>
</dbReference>
<feature type="domain" description="NB-ARC" evidence="4">
    <location>
        <begin position="168"/>
        <end position="226"/>
    </location>
</feature>
<accession>A0A6A6LJ10</accession>
<dbReference type="InterPro" id="IPR027417">
    <property type="entry name" value="P-loop_NTPase"/>
</dbReference>
<evidence type="ECO:0000259" key="5">
    <source>
        <dbReference type="Pfam" id="PF18052"/>
    </source>
</evidence>
<dbReference type="Gene3D" id="3.40.50.300">
    <property type="entry name" value="P-loop containing nucleotide triphosphate hydrolases"/>
    <property type="match status" value="1"/>
</dbReference>
<name>A0A6A6LJ10_HEVBR</name>
<evidence type="ECO:0000313" key="6">
    <source>
        <dbReference type="EMBL" id="KAF2300258.1"/>
    </source>
</evidence>
<keyword evidence="2" id="KW-0547">Nucleotide-binding</keyword>
<dbReference type="AlphaFoldDB" id="A0A6A6LJ10"/>
<dbReference type="GO" id="GO:0043531">
    <property type="term" value="F:ADP binding"/>
    <property type="evidence" value="ECO:0007669"/>
    <property type="project" value="InterPro"/>
</dbReference>
<reference evidence="6 7" key="1">
    <citation type="journal article" date="2020" name="Mol. Plant">
        <title>The Chromosome-Based Rubber Tree Genome Provides New Insights into Spurge Genome Evolution and Rubber Biosynthesis.</title>
        <authorList>
            <person name="Liu J."/>
            <person name="Shi C."/>
            <person name="Shi C.C."/>
            <person name="Li W."/>
            <person name="Zhang Q.J."/>
            <person name="Zhang Y."/>
            <person name="Li K."/>
            <person name="Lu H.F."/>
            <person name="Shi C."/>
            <person name="Zhu S.T."/>
            <person name="Xiao Z.Y."/>
            <person name="Nan H."/>
            <person name="Yue Y."/>
            <person name="Zhu X.G."/>
            <person name="Wu Y."/>
            <person name="Hong X.N."/>
            <person name="Fan G.Y."/>
            <person name="Tong Y."/>
            <person name="Zhang D."/>
            <person name="Mao C.L."/>
            <person name="Liu Y.L."/>
            <person name="Hao S.J."/>
            <person name="Liu W.Q."/>
            <person name="Lv M.Q."/>
            <person name="Zhang H.B."/>
            <person name="Liu Y."/>
            <person name="Hu-Tang G.R."/>
            <person name="Wang J.P."/>
            <person name="Wang J.H."/>
            <person name="Sun Y.H."/>
            <person name="Ni S.B."/>
            <person name="Chen W.B."/>
            <person name="Zhang X.C."/>
            <person name="Jiao Y.N."/>
            <person name="Eichler E.E."/>
            <person name="Li G.H."/>
            <person name="Liu X."/>
            <person name="Gao L.Z."/>
        </authorList>
    </citation>
    <scope>NUCLEOTIDE SEQUENCE [LARGE SCALE GENOMIC DNA]</scope>
    <source>
        <strain evidence="7">cv. GT1</strain>
        <tissue evidence="6">Leaf</tissue>
    </source>
</reference>
<keyword evidence="1" id="KW-0677">Repeat</keyword>
<dbReference type="PANTHER" id="PTHR19338:SF32">
    <property type="entry name" value="OS06G0287500 PROTEIN"/>
    <property type="match status" value="1"/>
</dbReference>
<keyword evidence="7" id="KW-1185">Reference proteome</keyword>
<dbReference type="Pfam" id="PF00931">
    <property type="entry name" value="NB-ARC"/>
    <property type="match status" value="1"/>
</dbReference>
<sequence>MRKDLDVGETVISPVIRKVIATFSDGDLTPAVKKQARWLRDEFISLHGFLKAIEVNGLSEGGDVWMQELYDALRLAEDVIGLFLYKREKMRRTSTGSFKNLDLCLHNFLSERKLSKEMDQMKAKIQDISERKFSAIQRRPIRVPSDIARATPYDSYNVDEQPDIPIFDDDIDDIVEILLRDDPNCLTISIVGMKVSGKTSLAKSIYENHAIIDHFPDRVWVPSTRMDGLMKKIAEGGV</sequence>
<keyword evidence="3" id="KW-0611">Plant defense</keyword>
<proteinExistence type="predicted"/>
<comment type="caution">
    <text evidence="6">The sequence shown here is derived from an EMBL/GenBank/DDBJ whole genome shotgun (WGS) entry which is preliminary data.</text>
</comment>
<evidence type="ECO:0000256" key="2">
    <source>
        <dbReference type="ARBA" id="ARBA00022741"/>
    </source>
</evidence>
<evidence type="ECO:0000313" key="7">
    <source>
        <dbReference type="Proteomes" id="UP000467840"/>
    </source>
</evidence>
<evidence type="ECO:0000259" key="4">
    <source>
        <dbReference type="Pfam" id="PF00931"/>
    </source>
</evidence>
<protein>
    <recommendedName>
        <fullName evidence="8">NB-ARC domain-containing protein</fullName>
    </recommendedName>
</protein>
<evidence type="ECO:0000256" key="1">
    <source>
        <dbReference type="ARBA" id="ARBA00022737"/>
    </source>
</evidence>